<dbReference type="SUPFAM" id="SSF51556">
    <property type="entry name" value="Metallo-dependent hydrolases"/>
    <property type="match status" value="1"/>
</dbReference>
<dbReference type="GO" id="GO:0046103">
    <property type="term" value="P:inosine biosynthetic process"/>
    <property type="evidence" value="ECO:0007669"/>
    <property type="project" value="TreeGrafter"/>
</dbReference>
<dbReference type="GO" id="GO:0046872">
    <property type="term" value="F:metal ion binding"/>
    <property type="evidence" value="ECO:0007669"/>
    <property type="project" value="UniProtKB-KW"/>
</dbReference>
<dbReference type="Pfam" id="PF00962">
    <property type="entry name" value="A_deaminase"/>
    <property type="match status" value="2"/>
</dbReference>
<keyword evidence="3" id="KW-0479">Metal-binding</keyword>
<proteinExistence type="inferred from homology"/>
<dbReference type="InterPro" id="IPR001365">
    <property type="entry name" value="A_deaminase_dom"/>
</dbReference>
<comment type="similarity">
    <text evidence="2">Belongs to the metallo-dependent hydrolases superfamily. Adenosine and AMP deaminases family.</text>
</comment>
<comment type="catalytic activity">
    <reaction evidence="7">
        <text>N(6)-methyl-AMP + H2O + H(+) = IMP + methylamine</text>
        <dbReference type="Rhea" id="RHEA:16001"/>
        <dbReference type="ChEBI" id="CHEBI:15377"/>
        <dbReference type="ChEBI" id="CHEBI:15378"/>
        <dbReference type="ChEBI" id="CHEBI:58053"/>
        <dbReference type="ChEBI" id="CHEBI:59338"/>
        <dbReference type="ChEBI" id="CHEBI:144842"/>
    </reaction>
    <physiologicalReaction direction="left-to-right" evidence="7">
        <dbReference type="Rhea" id="RHEA:16002"/>
    </physiologicalReaction>
</comment>
<accession>A0A0C9W7M5</accession>
<evidence type="ECO:0000313" key="10">
    <source>
        <dbReference type="Proteomes" id="UP000053820"/>
    </source>
</evidence>
<reference evidence="9 10" key="1">
    <citation type="submission" date="2014-04" db="EMBL/GenBank/DDBJ databases">
        <title>Evolutionary Origins and Diversification of the Mycorrhizal Mutualists.</title>
        <authorList>
            <consortium name="DOE Joint Genome Institute"/>
            <consortium name="Mycorrhizal Genomics Consortium"/>
            <person name="Kohler A."/>
            <person name="Kuo A."/>
            <person name="Nagy L.G."/>
            <person name="Floudas D."/>
            <person name="Copeland A."/>
            <person name="Barry K.W."/>
            <person name="Cichocki N."/>
            <person name="Veneault-Fourrey C."/>
            <person name="LaButti K."/>
            <person name="Lindquist E.A."/>
            <person name="Lipzen A."/>
            <person name="Lundell T."/>
            <person name="Morin E."/>
            <person name="Murat C."/>
            <person name="Riley R."/>
            <person name="Ohm R."/>
            <person name="Sun H."/>
            <person name="Tunlid A."/>
            <person name="Henrissat B."/>
            <person name="Grigoriev I.V."/>
            <person name="Hibbett D.S."/>
            <person name="Martin F."/>
        </authorList>
    </citation>
    <scope>NUCLEOTIDE SEQUENCE [LARGE SCALE GENOMIC DNA]</scope>
    <source>
        <strain evidence="9 10">MD-312</strain>
    </source>
</reference>
<dbReference type="AlphaFoldDB" id="A0A0C9W7M5"/>
<dbReference type="GO" id="GO:0009117">
    <property type="term" value="P:nucleotide metabolic process"/>
    <property type="evidence" value="ECO:0007669"/>
    <property type="project" value="UniProtKB-KW"/>
</dbReference>
<feature type="domain" description="Adenosine deaminase" evidence="8">
    <location>
        <begin position="27"/>
        <end position="264"/>
    </location>
</feature>
<dbReference type="HOGENOM" id="CLU_039228_3_0_1"/>
<evidence type="ECO:0000259" key="8">
    <source>
        <dbReference type="Pfam" id="PF00962"/>
    </source>
</evidence>
<keyword evidence="10" id="KW-1185">Reference proteome</keyword>
<evidence type="ECO:0000313" key="9">
    <source>
        <dbReference type="EMBL" id="KIJ58497.1"/>
    </source>
</evidence>
<dbReference type="OrthoDB" id="272271at2759"/>
<dbReference type="GO" id="GO:0006154">
    <property type="term" value="P:adenosine catabolic process"/>
    <property type="evidence" value="ECO:0007669"/>
    <property type="project" value="TreeGrafter"/>
</dbReference>
<name>A0A0C9W7M5_9AGAM</name>
<organism evidence="9 10">
    <name type="scientific">Hydnomerulius pinastri MD-312</name>
    <dbReference type="NCBI Taxonomy" id="994086"/>
    <lineage>
        <taxon>Eukaryota</taxon>
        <taxon>Fungi</taxon>
        <taxon>Dikarya</taxon>
        <taxon>Basidiomycota</taxon>
        <taxon>Agaricomycotina</taxon>
        <taxon>Agaricomycetes</taxon>
        <taxon>Agaricomycetidae</taxon>
        <taxon>Boletales</taxon>
        <taxon>Boletales incertae sedis</taxon>
        <taxon>Leucogyrophana</taxon>
    </lineage>
</organism>
<evidence type="ECO:0000256" key="3">
    <source>
        <dbReference type="ARBA" id="ARBA00022723"/>
    </source>
</evidence>
<evidence type="ECO:0000256" key="2">
    <source>
        <dbReference type="ARBA" id="ARBA00006676"/>
    </source>
</evidence>
<dbReference type="EMBL" id="KN839933">
    <property type="protein sequence ID" value="KIJ58497.1"/>
    <property type="molecule type" value="Genomic_DNA"/>
</dbReference>
<dbReference type="InterPro" id="IPR006330">
    <property type="entry name" value="Ado/ade_deaminase"/>
</dbReference>
<evidence type="ECO:0000256" key="1">
    <source>
        <dbReference type="ARBA" id="ARBA00001947"/>
    </source>
</evidence>
<feature type="domain" description="Adenosine deaminase" evidence="8">
    <location>
        <begin position="350"/>
        <end position="434"/>
    </location>
</feature>
<dbReference type="PANTHER" id="PTHR11409:SF42">
    <property type="entry name" value="ADENOSINE DEAMINASE-LIKE PROTEIN"/>
    <property type="match status" value="1"/>
</dbReference>
<dbReference type="Gene3D" id="3.20.20.140">
    <property type="entry name" value="Metal-dependent hydrolases"/>
    <property type="match status" value="1"/>
</dbReference>
<evidence type="ECO:0000256" key="5">
    <source>
        <dbReference type="ARBA" id="ARBA00022833"/>
    </source>
</evidence>
<keyword evidence="6" id="KW-0546">Nucleotide metabolism</keyword>
<gene>
    <name evidence="9" type="ORF">HYDPIDRAFT_119470</name>
</gene>
<sequence>MATISGPASVALRSLNASDTTFLQSLPKAELHAHLNGSIPTRTLIDLAKRYPPPADLGIDIAGHIAKLESGVTLAEISDFFALFPAIYALTATPEALAEATSAVLDAFLTPQPAPPEFTYDPAPECTYIELRTTPRATAHMSREQYLRTVLSKIESFGDRAALIISIDRRMSENDVKECVDLAIKLRGQGQPVVGIDLCGDPLKGDVAMFEGHFKRARHAGLGLTIHIAETVQNTEAESGTLLSWNPDRLGHATFLTEDHKLQFFADVPQPDTEIPPSKMLLSDPEHPFHEHFLASHKMHLDRILRESTESEEARMQLSFHFDADKGARRAAIKEVESLMQPKVAEGRRKPCIEICLSSNLLCKTVPSLEDHHIRYYLANKHPVVICTDDTLPFRTTLLAEYALLLAKPPFGLGLSREEVTQIAEMGMKARFTKPTKSTRS</sequence>
<keyword evidence="5" id="KW-0862">Zinc</keyword>
<evidence type="ECO:0000256" key="4">
    <source>
        <dbReference type="ARBA" id="ARBA00022801"/>
    </source>
</evidence>
<protein>
    <recommendedName>
        <fullName evidence="8">Adenosine deaminase domain-containing protein</fullName>
    </recommendedName>
</protein>
<keyword evidence="4" id="KW-0378">Hydrolase</keyword>
<comment type="cofactor">
    <cofactor evidence="1">
        <name>Zn(2+)</name>
        <dbReference type="ChEBI" id="CHEBI:29105"/>
    </cofactor>
</comment>
<dbReference type="InterPro" id="IPR032466">
    <property type="entry name" value="Metal_Hydrolase"/>
</dbReference>
<dbReference type="GO" id="GO:0004000">
    <property type="term" value="F:adenosine deaminase activity"/>
    <property type="evidence" value="ECO:0007669"/>
    <property type="project" value="TreeGrafter"/>
</dbReference>
<dbReference type="PANTHER" id="PTHR11409">
    <property type="entry name" value="ADENOSINE DEAMINASE"/>
    <property type="match status" value="1"/>
</dbReference>
<evidence type="ECO:0000256" key="7">
    <source>
        <dbReference type="ARBA" id="ARBA00048787"/>
    </source>
</evidence>
<evidence type="ECO:0000256" key="6">
    <source>
        <dbReference type="ARBA" id="ARBA00023080"/>
    </source>
</evidence>
<dbReference type="Proteomes" id="UP000053820">
    <property type="component" value="Unassembled WGS sequence"/>
</dbReference>